<dbReference type="PANTHER" id="PTHR30511:SF0">
    <property type="entry name" value="ALANINE RACEMASE, CATABOLIC-RELATED"/>
    <property type="match status" value="1"/>
</dbReference>
<dbReference type="OrthoDB" id="9813814at2"/>
<name>A0A223AQH6_9FIRM</name>
<dbReference type="InterPro" id="IPR009006">
    <property type="entry name" value="Ala_racemase/Decarboxylase_C"/>
</dbReference>
<protein>
    <recommendedName>
        <fullName evidence="5">Alanine racemase</fullName>
        <ecNumber evidence="5">5.1.1.1</ecNumber>
    </recommendedName>
</protein>
<dbReference type="SUPFAM" id="SSF50621">
    <property type="entry name" value="Alanine racemase C-terminal domain-like"/>
    <property type="match status" value="1"/>
</dbReference>
<dbReference type="InterPro" id="IPR001608">
    <property type="entry name" value="Ala_racemase_N"/>
</dbReference>
<accession>A0A223AQH6</accession>
<comment type="similarity">
    <text evidence="5">Belongs to the alanine racemase family.</text>
</comment>
<dbReference type="CDD" id="cd00430">
    <property type="entry name" value="PLPDE_III_AR"/>
    <property type="match status" value="1"/>
</dbReference>
<dbReference type="GO" id="GO:0030170">
    <property type="term" value="F:pyridoxal phosphate binding"/>
    <property type="evidence" value="ECO:0007669"/>
    <property type="project" value="UniProtKB-UniRule"/>
</dbReference>
<dbReference type="Pfam" id="PF00842">
    <property type="entry name" value="Ala_racemase_C"/>
    <property type="match status" value="1"/>
</dbReference>
<dbReference type="AlphaFoldDB" id="A0A223AQH6"/>
<dbReference type="PRINTS" id="PR00992">
    <property type="entry name" value="ALARACEMASE"/>
</dbReference>
<dbReference type="EMBL" id="CP016199">
    <property type="protein sequence ID" value="ASS37202.1"/>
    <property type="molecule type" value="Genomic_DNA"/>
</dbReference>
<dbReference type="PANTHER" id="PTHR30511">
    <property type="entry name" value="ALANINE RACEMASE"/>
    <property type="match status" value="1"/>
</dbReference>
<evidence type="ECO:0000256" key="4">
    <source>
        <dbReference type="ARBA" id="ARBA00023235"/>
    </source>
</evidence>
<gene>
    <name evidence="9" type="ORF">AXF17_01080</name>
</gene>
<feature type="binding site" evidence="5 7">
    <location>
        <position position="137"/>
    </location>
    <ligand>
        <name>substrate</name>
    </ligand>
</feature>
<evidence type="ECO:0000313" key="10">
    <source>
        <dbReference type="Proteomes" id="UP000214689"/>
    </source>
</evidence>
<feature type="binding site" evidence="5 7">
    <location>
        <position position="321"/>
    </location>
    <ligand>
        <name>substrate</name>
    </ligand>
</feature>
<keyword evidence="3 5" id="KW-0663">Pyridoxal phosphate</keyword>
<dbReference type="RefSeq" id="WP_094233420.1">
    <property type="nucleotide sequence ID" value="NZ_CP016199.1"/>
</dbReference>
<feature type="active site" description="Proton acceptor; specific for L-alanine" evidence="5">
    <location>
        <position position="273"/>
    </location>
</feature>
<reference evidence="10" key="1">
    <citation type="submission" date="2016-05" db="EMBL/GenBank/DDBJ databases">
        <authorList>
            <person name="Holder M.E."/>
            <person name="Ajami N.J."/>
            <person name="Petrosino J.F."/>
        </authorList>
    </citation>
    <scope>NUCLEOTIDE SEQUENCE [LARGE SCALE GENOMIC DNA]</scope>
    <source>
        <strain evidence="10">ATCC 700696</strain>
    </source>
</reference>
<dbReference type="FunFam" id="2.40.37.10:FF:000006">
    <property type="entry name" value="Alanine racemase"/>
    <property type="match status" value="1"/>
</dbReference>
<dbReference type="InterPro" id="IPR029066">
    <property type="entry name" value="PLP-binding_barrel"/>
</dbReference>
<dbReference type="EC" id="5.1.1.1" evidence="5"/>
<feature type="modified residue" description="N6-(pyridoxal phosphate)lysine" evidence="5 6">
    <location>
        <position position="39"/>
    </location>
</feature>
<dbReference type="SUPFAM" id="SSF51419">
    <property type="entry name" value="PLP-binding barrel"/>
    <property type="match status" value="1"/>
</dbReference>
<comment type="cofactor">
    <cofactor evidence="2 5 6">
        <name>pyridoxal 5'-phosphate</name>
        <dbReference type="ChEBI" id="CHEBI:597326"/>
    </cofactor>
</comment>
<feature type="domain" description="Alanine racemase C-terminal" evidence="8">
    <location>
        <begin position="252"/>
        <end position="380"/>
    </location>
</feature>
<dbReference type="GO" id="GO:0008784">
    <property type="term" value="F:alanine racemase activity"/>
    <property type="evidence" value="ECO:0007669"/>
    <property type="project" value="UniProtKB-UniRule"/>
</dbReference>
<evidence type="ECO:0000256" key="3">
    <source>
        <dbReference type="ARBA" id="ARBA00022898"/>
    </source>
</evidence>
<evidence type="ECO:0000256" key="5">
    <source>
        <dbReference type="HAMAP-Rule" id="MF_01201"/>
    </source>
</evidence>
<evidence type="ECO:0000313" key="9">
    <source>
        <dbReference type="EMBL" id="ASS37202.1"/>
    </source>
</evidence>
<comment type="pathway">
    <text evidence="5">Amino-acid biosynthesis; D-alanine biosynthesis; D-alanine from L-alanine: step 1/1.</text>
</comment>
<keyword evidence="4 5" id="KW-0413">Isomerase</keyword>
<dbReference type="HAMAP" id="MF_01201">
    <property type="entry name" value="Ala_racemase"/>
    <property type="match status" value="1"/>
</dbReference>
<dbReference type="SMART" id="SM01005">
    <property type="entry name" value="Ala_racemase_C"/>
    <property type="match status" value="1"/>
</dbReference>
<dbReference type="Gene3D" id="2.40.37.10">
    <property type="entry name" value="Lyase, Ornithine Decarboxylase, Chain A, domain 1"/>
    <property type="match status" value="1"/>
</dbReference>
<dbReference type="GO" id="GO:0030632">
    <property type="term" value="P:D-alanine biosynthetic process"/>
    <property type="evidence" value="ECO:0007669"/>
    <property type="project" value="UniProtKB-UniRule"/>
</dbReference>
<dbReference type="Proteomes" id="UP000214689">
    <property type="component" value="Chromosome"/>
</dbReference>
<evidence type="ECO:0000256" key="1">
    <source>
        <dbReference type="ARBA" id="ARBA00000316"/>
    </source>
</evidence>
<dbReference type="GO" id="GO:0009252">
    <property type="term" value="P:peptidoglycan biosynthetic process"/>
    <property type="evidence" value="ECO:0007669"/>
    <property type="project" value="TreeGrafter"/>
</dbReference>
<sequence>MYKESMRQTWVEIDLMALDHNIKEIKRVIGNSEIIGVIKADSYGHGSVRCAKVLRANGVTRFAVATIEEALVLREAGFNESILLLGFVPEDCTDIIIEHNLTIVVGGLERAKKRSEIAVERGAVIDCFIAIDSGMGRIGYRIETPLEKEFARTEIEEMDELEGLRINGMVSHFATSDEADSTYTNKQLSLFNDFYEELSGCGINISMLSIANSAAIMDYPRTHFDAVRPGIIMYGCYPSEEVDKTRLDLKPVMSVKAYIIHIKKVPAGTSISYGRKFITERESKIATISIGYADGYSRALTGKAEVLVNGYRVPVVGSICMDQCMVDVTDVPGVLKGDEVVIMGRSGEEEVSAEELAGKLGTINYEILCDFGMRLHKIYIDREREAYDLV</sequence>
<evidence type="ECO:0000259" key="8">
    <source>
        <dbReference type="SMART" id="SM01005"/>
    </source>
</evidence>
<evidence type="ECO:0000256" key="6">
    <source>
        <dbReference type="PIRSR" id="PIRSR600821-50"/>
    </source>
</evidence>
<evidence type="ECO:0000256" key="2">
    <source>
        <dbReference type="ARBA" id="ARBA00001933"/>
    </source>
</evidence>
<dbReference type="InterPro" id="IPR011079">
    <property type="entry name" value="Ala_racemase_C"/>
</dbReference>
<evidence type="ECO:0000256" key="7">
    <source>
        <dbReference type="PIRSR" id="PIRSR600821-52"/>
    </source>
</evidence>
<proteinExistence type="inferred from homology"/>
<dbReference type="Pfam" id="PF01168">
    <property type="entry name" value="Ala_racemase_N"/>
    <property type="match status" value="1"/>
</dbReference>
<dbReference type="GO" id="GO:0005829">
    <property type="term" value="C:cytosol"/>
    <property type="evidence" value="ECO:0007669"/>
    <property type="project" value="TreeGrafter"/>
</dbReference>
<dbReference type="NCBIfam" id="TIGR00492">
    <property type="entry name" value="alr"/>
    <property type="match status" value="1"/>
</dbReference>
<comment type="catalytic activity">
    <reaction evidence="1 5">
        <text>L-alanine = D-alanine</text>
        <dbReference type="Rhea" id="RHEA:20249"/>
        <dbReference type="ChEBI" id="CHEBI:57416"/>
        <dbReference type="ChEBI" id="CHEBI:57972"/>
        <dbReference type="EC" id="5.1.1.1"/>
    </reaction>
</comment>
<keyword evidence="10" id="KW-1185">Reference proteome</keyword>
<organism evidence="9 10">
    <name type="scientific">Mogibacterium pumilum</name>
    <dbReference type="NCBI Taxonomy" id="86332"/>
    <lineage>
        <taxon>Bacteria</taxon>
        <taxon>Bacillati</taxon>
        <taxon>Bacillota</taxon>
        <taxon>Clostridia</taxon>
        <taxon>Peptostreptococcales</taxon>
        <taxon>Anaerovoracaceae</taxon>
        <taxon>Mogibacterium</taxon>
    </lineage>
</organism>
<dbReference type="Gene3D" id="3.20.20.10">
    <property type="entry name" value="Alanine racemase"/>
    <property type="match status" value="1"/>
</dbReference>
<dbReference type="UniPathway" id="UPA00042">
    <property type="reaction ID" value="UER00497"/>
</dbReference>
<feature type="active site" description="Proton acceptor; specific for D-alanine" evidence="5">
    <location>
        <position position="39"/>
    </location>
</feature>
<dbReference type="FunFam" id="3.20.20.10:FF:000002">
    <property type="entry name" value="Alanine racemase"/>
    <property type="match status" value="1"/>
</dbReference>
<comment type="function">
    <text evidence="5">Catalyzes the interconversion of L-alanine and D-alanine. May also act on other amino acids.</text>
</comment>
<dbReference type="InterPro" id="IPR000821">
    <property type="entry name" value="Ala_racemase"/>
</dbReference>